<dbReference type="InterPro" id="IPR012334">
    <property type="entry name" value="Pectin_lyas_fold"/>
</dbReference>
<dbReference type="InterPro" id="IPR058094">
    <property type="entry name" value="Ig-like_OmpL47-like"/>
</dbReference>
<reference evidence="2" key="1">
    <citation type="submission" date="2022-04" db="EMBL/GenBank/DDBJ databases">
        <title>Paenibacillus mangrovi sp. nov., a novel endophytic bacterium isolated from bark of Kandelia candel.</title>
        <authorList>
            <person name="Tuo L."/>
        </authorList>
    </citation>
    <scope>NUCLEOTIDE SEQUENCE</scope>
    <source>
        <strain evidence="2">KQZ6P-2</strain>
    </source>
</reference>
<dbReference type="Gene3D" id="3.30.1920.20">
    <property type="match status" value="1"/>
</dbReference>
<dbReference type="Pfam" id="PF13385">
    <property type="entry name" value="Laminin_G_3"/>
    <property type="match status" value="1"/>
</dbReference>
<dbReference type="InterPro" id="IPR006626">
    <property type="entry name" value="PbH1"/>
</dbReference>
<dbReference type="SUPFAM" id="SSF51126">
    <property type="entry name" value="Pectin lyase-like"/>
    <property type="match status" value="1"/>
</dbReference>
<comment type="caution">
    <text evidence="2">The sequence shown here is derived from an EMBL/GenBank/DDBJ whole genome shotgun (WGS) entry which is preliminary data.</text>
</comment>
<organism evidence="2 3">
    <name type="scientific">Paenibacillus mangrovi</name>
    <dbReference type="NCBI Taxonomy" id="2931978"/>
    <lineage>
        <taxon>Bacteria</taxon>
        <taxon>Bacillati</taxon>
        <taxon>Bacillota</taxon>
        <taxon>Bacilli</taxon>
        <taxon>Bacillales</taxon>
        <taxon>Paenibacillaceae</taxon>
        <taxon>Paenibacillus</taxon>
    </lineage>
</organism>
<feature type="domain" description="GH141-like insertion" evidence="1">
    <location>
        <begin position="150"/>
        <end position="291"/>
    </location>
</feature>
<dbReference type="PANTHER" id="PTHR36453">
    <property type="entry name" value="SECRETED PROTEIN-RELATED"/>
    <property type="match status" value="1"/>
</dbReference>
<dbReference type="Pfam" id="PF21231">
    <property type="entry name" value="GH141_M"/>
    <property type="match status" value="1"/>
</dbReference>
<protein>
    <submittedName>
        <fullName evidence="2">LamG domain-containing protein</fullName>
    </submittedName>
</protein>
<dbReference type="InterPro" id="IPR048482">
    <property type="entry name" value="GH141_ins"/>
</dbReference>
<dbReference type="PANTHER" id="PTHR36453:SF1">
    <property type="entry name" value="RIGHT HANDED BETA HELIX DOMAIN-CONTAINING PROTEIN"/>
    <property type="match status" value="1"/>
</dbReference>
<gene>
    <name evidence="2" type="ORF">MUG84_22340</name>
</gene>
<dbReference type="InterPro" id="IPR011050">
    <property type="entry name" value="Pectin_lyase_fold/virulence"/>
</dbReference>
<sequence>MFIGRGSKLKKLVMVLMCLSLILSAAIVIPGPVVRADTKATYYVDPVNGQDTNDGMSTTTAFRTIEHARDVVRTINANMTDDIEVKLRGGTYTLNSTLNFTDADSGTNGFNIIYSAYNGEKPVISGGKQITGWTLYDASKNIYTAYAGGDIETRQLFVNGNRATRARSTGAPSPLTFVKASGYTATGNVLANSTIPMHNWGNKSDIEFVYKNQWTAPRIGVSTITNNGTTTTFTMKQPGWGFVTNKGGTSVGGTFNSNGIPWYIENAYELLDAEGEWYLDRATDYFYYKPRSGENLSTASVIVPTLEELVRIQGSDLDHKASNIQFKGVTFSYATYLRVNGDRGLPDAQNNVLRDDLGETIINAAINLKYAHSIKFERDIFEHLGGTGLNMYTGSQDNLVVGTVFTDISGNGIQVGDYTGLYNVGSENYAQSTDPRVMLRNNDINNSYFYKIGAEYFASTAIAASLPQDMDITHNEIGNVPYSGIHVGWGWGTTPTTVHERSNIQYNYIHDDMALLADGGAIYTNGSTNGSSTNKGMISNNYIQNEWNTNGALYPDEGSSWYDITDNVVNNSSRYLLIWKNTIHDIDVNNTYTTTSNNTNAGTNTKVTNTTVVSNGNWPPAALAIMDRAGIEAGYQDIIPLKKLFSITEPAPITVDIGTAKTAAALGLPEKVGLVTDVENVDASVTWDLNSASYDPTAATEQNFTVTGEITLPTRVINPNNVSLSTSVSVTVKKIDLAAHWKFDEGSGTVTSDSSGNSKTGTLNGGTAWVSGQVGNALSFNGTNSFVDIPDALNPTAYTVSLWVKPEAATAQNIWVRTDSSGASRSFSHQLRINSSGKFEAYMYDGALKTVTGTTTVQAGTWYHIALSAKNNGQMKLYVNGQSEGTPASINKMWTGGTRYWLASNSGGGFGWFKGLADDVKLYNYVLSDYHILLNSDIQPPTTKDNAPSGWVNQDTTVTLSASDNGSGVANTYYTVDDGAVQEGDTVVLSEEGVHQLVYWSVDKAGNVEQTHTVTVSIDKTAPEIAVTVPGDNSIYEDSGDLTPQITLTDNLSGVDSSKTTVTLDTYSYQIGTAIPLYTLPLGQHTLVVSSSDLVGNQVSKTVQFTTVASIDSLKALVKRFANNNGIDDADITKSLLGKLANNDLKGFMNDVKAQSGKHISSEAAKYLLRDAQYVLTQK</sequence>
<evidence type="ECO:0000259" key="1">
    <source>
        <dbReference type="Pfam" id="PF21231"/>
    </source>
</evidence>
<dbReference type="Proteomes" id="UP001139347">
    <property type="component" value="Unassembled WGS sequence"/>
</dbReference>
<dbReference type="SMART" id="SM00710">
    <property type="entry name" value="PbH1"/>
    <property type="match status" value="6"/>
</dbReference>
<accession>A0A9X1WVR3</accession>
<evidence type="ECO:0000313" key="2">
    <source>
        <dbReference type="EMBL" id="MCJ8014443.1"/>
    </source>
</evidence>
<dbReference type="EMBL" id="JALIRP010000011">
    <property type="protein sequence ID" value="MCJ8014443.1"/>
    <property type="molecule type" value="Genomic_DNA"/>
</dbReference>
<dbReference type="AlphaFoldDB" id="A0A9X1WVR3"/>
<name>A0A9X1WVR3_9BACL</name>
<dbReference type="Gene3D" id="2.60.120.200">
    <property type="match status" value="1"/>
</dbReference>
<keyword evidence="3" id="KW-1185">Reference proteome</keyword>
<dbReference type="SUPFAM" id="SSF49899">
    <property type="entry name" value="Concanavalin A-like lectins/glucanases"/>
    <property type="match status" value="1"/>
</dbReference>
<evidence type="ECO:0000313" key="3">
    <source>
        <dbReference type="Proteomes" id="UP001139347"/>
    </source>
</evidence>
<dbReference type="Gene3D" id="2.160.20.10">
    <property type="entry name" value="Single-stranded right-handed beta-helix, Pectin lyase-like"/>
    <property type="match status" value="2"/>
</dbReference>
<dbReference type="InterPro" id="IPR013320">
    <property type="entry name" value="ConA-like_dom_sf"/>
</dbReference>
<proteinExistence type="predicted"/>
<dbReference type="NCBIfam" id="NF047446">
    <property type="entry name" value="barrel_OmpL47"/>
    <property type="match status" value="1"/>
</dbReference>
<dbReference type="RefSeq" id="WP_244729100.1">
    <property type="nucleotide sequence ID" value="NZ_JALIRP010000011.1"/>
</dbReference>